<dbReference type="GO" id="GO:0016887">
    <property type="term" value="F:ATP hydrolysis activity"/>
    <property type="evidence" value="ECO:0007669"/>
    <property type="project" value="RHEA"/>
</dbReference>
<dbReference type="NCBIfam" id="TIGR00665">
    <property type="entry name" value="DnaB"/>
    <property type="match status" value="1"/>
</dbReference>
<dbReference type="Pfam" id="PF00772">
    <property type="entry name" value="DnaB"/>
    <property type="match status" value="1"/>
</dbReference>
<evidence type="ECO:0000256" key="1">
    <source>
        <dbReference type="ARBA" id="ARBA00008428"/>
    </source>
</evidence>
<dbReference type="EC" id="5.6.2.3" evidence="11 12"/>
<feature type="domain" description="SF4 helicase" evidence="13">
    <location>
        <begin position="177"/>
        <end position="442"/>
    </location>
</feature>
<sequence length="444" mass="49590">MKELLERLPPHSLEAEQSVLGAILLDRDAFLQVAEILRVEDFYREAHRLIYRAILDLEARGEAIDLLMVTEELRRRGELEAVGGASYLTTLTTVVPSVANAGYYARIVAQKAALRQLIQVAHRVAERAYDEDGDVAEIIDEAERLILQVAGGRYREGFVSIREVLVNTFQQLERVATHKGEVTGLPTFHDLDRLLSGLQPSDLIICAARPGMGKTSFCLNIAQNVALKRKVPVAIFSLEMSRDQVVQRMLAAEAMVEQHRLRTGFLKEDDWARLVSAASLLAEAPIYIDDTPAITVMEVRAKARRLQAECGLGLVVIDYLQLMQAHRRVDNRQQEIALISRALKALARELNVPVLVLSQLNRGVEQRQDKRPVMADLLESGAIEADADVIIFLYRPQYYDPDTDKKGIAEVIVAKHRNGPVGTVEMAFLPEFTKFVDLAPEPAS</sequence>
<evidence type="ECO:0000256" key="11">
    <source>
        <dbReference type="NCBIfam" id="TIGR00665"/>
    </source>
</evidence>
<keyword evidence="3 12" id="KW-0235">DNA replication</keyword>
<proteinExistence type="inferred from homology"/>
<evidence type="ECO:0000256" key="5">
    <source>
        <dbReference type="ARBA" id="ARBA00022801"/>
    </source>
</evidence>
<dbReference type="GO" id="GO:0005829">
    <property type="term" value="C:cytosol"/>
    <property type="evidence" value="ECO:0007669"/>
    <property type="project" value="TreeGrafter"/>
</dbReference>
<dbReference type="NCBIfam" id="NF004384">
    <property type="entry name" value="PRK05748.1"/>
    <property type="match status" value="1"/>
</dbReference>
<dbReference type="InterPro" id="IPR027417">
    <property type="entry name" value="P-loop_NTPase"/>
</dbReference>
<dbReference type="PANTHER" id="PTHR30153">
    <property type="entry name" value="REPLICATIVE DNA HELICASE DNAB"/>
    <property type="match status" value="1"/>
</dbReference>
<evidence type="ECO:0000256" key="8">
    <source>
        <dbReference type="ARBA" id="ARBA00023125"/>
    </source>
</evidence>
<dbReference type="Pfam" id="PF03796">
    <property type="entry name" value="DnaB_C"/>
    <property type="match status" value="1"/>
</dbReference>
<dbReference type="OrthoDB" id="9773982at2"/>
<dbReference type="GO" id="GO:0043139">
    <property type="term" value="F:5'-3' DNA helicase activity"/>
    <property type="evidence" value="ECO:0007669"/>
    <property type="project" value="UniProtKB-EC"/>
</dbReference>
<dbReference type="Proteomes" id="UP000192569">
    <property type="component" value="Chromosome I"/>
</dbReference>
<dbReference type="FunFam" id="3.40.50.300:FF:000076">
    <property type="entry name" value="Replicative DNA helicase"/>
    <property type="match status" value="1"/>
</dbReference>
<dbReference type="RefSeq" id="WP_084666860.1">
    <property type="nucleotide sequence ID" value="NZ_LT838272.1"/>
</dbReference>
<dbReference type="SUPFAM" id="SSF48024">
    <property type="entry name" value="N-terminal domain of DnaB helicase"/>
    <property type="match status" value="1"/>
</dbReference>
<dbReference type="FunFam" id="1.10.860.10:FF:000001">
    <property type="entry name" value="Replicative DNA helicase"/>
    <property type="match status" value="1"/>
</dbReference>
<dbReference type="CDD" id="cd00984">
    <property type="entry name" value="DnaB_C"/>
    <property type="match status" value="1"/>
</dbReference>
<dbReference type="PANTHER" id="PTHR30153:SF2">
    <property type="entry name" value="REPLICATIVE DNA HELICASE"/>
    <property type="match status" value="1"/>
</dbReference>
<dbReference type="Gene3D" id="1.10.860.10">
    <property type="entry name" value="DNAb Helicase, Chain A"/>
    <property type="match status" value="1"/>
</dbReference>
<dbReference type="InterPro" id="IPR007693">
    <property type="entry name" value="DNA_helicase_DnaB-like_N"/>
</dbReference>
<keyword evidence="7 12" id="KW-0067">ATP-binding</keyword>
<keyword evidence="6 12" id="KW-0347">Helicase</keyword>
<keyword evidence="8 12" id="KW-0238">DNA-binding</keyword>
<keyword evidence="5 12" id="KW-0378">Hydrolase</keyword>
<dbReference type="InterPro" id="IPR036185">
    <property type="entry name" value="DNA_heli_DnaB-like_N_sf"/>
</dbReference>
<dbReference type="SUPFAM" id="SSF52540">
    <property type="entry name" value="P-loop containing nucleoside triphosphate hydrolases"/>
    <property type="match status" value="1"/>
</dbReference>
<dbReference type="InterPro" id="IPR007692">
    <property type="entry name" value="DNA_helicase_DnaB"/>
</dbReference>
<dbReference type="GO" id="GO:1990077">
    <property type="term" value="C:primosome complex"/>
    <property type="evidence" value="ECO:0007669"/>
    <property type="project" value="UniProtKB-UniRule"/>
</dbReference>
<evidence type="ECO:0000256" key="4">
    <source>
        <dbReference type="ARBA" id="ARBA00022741"/>
    </source>
</evidence>
<evidence type="ECO:0000256" key="12">
    <source>
        <dbReference type="RuleBase" id="RU362085"/>
    </source>
</evidence>
<dbReference type="GO" id="GO:0042802">
    <property type="term" value="F:identical protein binding"/>
    <property type="evidence" value="ECO:0007669"/>
    <property type="project" value="UniProtKB-ARBA"/>
</dbReference>
<evidence type="ECO:0000256" key="7">
    <source>
        <dbReference type="ARBA" id="ARBA00022840"/>
    </source>
</evidence>
<evidence type="ECO:0000256" key="2">
    <source>
        <dbReference type="ARBA" id="ARBA00022515"/>
    </source>
</evidence>
<comment type="catalytic activity">
    <reaction evidence="10 12">
        <text>ATP + H2O = ADP + phosphate + H(+)</text>
        <dbReference type="Rhea" id="RHEA:13065"/>
        <dbReference type="ChEBI" id="CHEBI:15377"/>
        <dbReference type="ChEBI" id="CHEBI:15378"/>
        <dbReference type="ChEBI" id="CHEBI:30616"/>
        <dbReference type="ChEBI" id="CHEBI:43474"/>
        <dbReference type="ChEBI" id="CHEBI:456216"/>
        <dbReference type="EC" id="5.6.2.3"/>
    </reaction>
</comment>
<comment type="similarity">
    <text evidence="1 12">Belongs to the helicase family. DnaB subfamily.</text>
</comment>
<organism evidence="14 15">
    <name type="scientific">Thermanaeromonas toyohensis ToBE</name>
    <dbReference type="NCBI Taxonomy" id="698762"/>
    <lineage>
        <taxon>Bacteria</taxon>
        <taxon>Bacillati</taxon>
        <taxon>Bacillota</taxon>
        <taxon>Clostridia</taxon>
        <taxon>Neomoorellales</taxon>
        <taxon>Neomoorellaceae</taxon>
        <taxon>Thermanaeromonas</taxon>
    </lineage>
</organism>
<evidence type="ECO:0000313" key="15">
    <source>
        <dbReference type="Proteomes" id="UP000192569"/>
    </source>
</evidence>
<dbReference type="GO" id="GO:0006269">
    <property type="term" value="P:DNA replication, synthesis of primer"/>
    <property type="evidence" value="ECO:0007669"/>
    <property type="project" value="UniProtKB-UniRule"/>
</dbReference>
<dbReference type="AlphaFoldDB" id="A0A1W1W3S3"/>
<accession>A0A1W1W3S3</accession>
<name>A0A1W1W3S3_9FIRM</name>
<dbReference type="EMBL" id="LT838272">
    <property type="protein sequence ID" value="SMC00021.1"/>
    <property type="molecule type" value="Genomic_DNA"/>
</dbReference>
<keyword evidence="15" id="KW-1185">Reference proteome</keyword>
<dbReference type="PROSITE" id="PS51199">
    <property type="entry name" value="SF4_HELICASE"/>
    <property type="match status" value="1"/>
</dbReference>
<dbReference type="STRING" id="698762.SAMN00808754_3219"/>
<dbReference type="GO" id="GO:0003677">
    <property type="term" value="F:DNA binding"/>
    <property type="evidence" value="ECO:0007669"/>
    <property type="project" value="UniProtKB-UniRule"/>
</dbReference>
<keyword evidence="2 12" id="KW-0639">Primosome</keyword>
<evidence type="ECO:0000313" key="14">
    <source>
        <dbReference type="EMBL" id="SMC00021.1"/>
    </source>
</evidence>
<keyword evidence="4 12" id="KW-0547">Nucleotide-binding</keyword>
<keyword evidence="9" id="KW-0413">Isomerase</keyword>
<comment type="function">
    <text evidence="12">The main replicative DNA helicase, it participates in initiation and elongation during chromosome replication. Travels ahead of the DNA replisome, separating dsDNA into templates for DNA synthesis. A processive ATP-dependent 5'-3' DNA helicase it has DNA-dependent ATPase activity.</text>
</comment>
<evidence type="ECO:0000256" key="6">
    <source>
        <dbReference type="ARBA" id="ARBA00022806"/>
    </source>
</evidence>
<dbReference type="InterPro" id="IPR007694">
    <property type="entry name" value="DNA_helicase_DnaB-like_C"/>
</dbReference>
<dbReference type="Gene3D" id="3.40.50.300">
    <property type="entry name" value="P-loop containing nucleotide triphosphate hydrolases"/>
    <property type="match status" value="1"/>
</dbReference>
<evidence type="ECO:0000256" key="3">
    <source>
        <dbReference type="ARBA" id="ARBA00022705"/>
    </source>
</evidence>
<evidence type="ECO:0000256" key="10">
    <source>
        <dbReference type="ARBA" id="ARBA00048954"/>
    </source>
</evidence>
<dbReference type="InterPro" id="IPR016136">
    <property type="entry name" value="DNA_helicase_N/primase_C"/>
</dbReference>
<dbReference type="GO" id="GO:0005524">
    <property type="term" value="F:ATP binding"/>
    <property type="evidence" value="ECO:0007669"/>
    <property type="project" value="UniProtKB-UniRule"/>
</dbReference>
<gene>
    <name evidence="14" type="ORF">SAMN00808754_3219</name>
</gene>
<evidence type="ECO:0000259" key="13">
    <source>
        <dbReference type="PROSITE" id="PS51199"/>
    </source>
</evidence>
<protein>
    <recommendedName>
        <fullName evidence="11 12">Replicative DNA helicase</fullName>
        <ecNumber evidence="11 12">5.6.2.3</ecNumber>
    </recommendedName>
</protein>
<evidence type="ECO:0000256" key="9">
    <source>
        <dbReference type="ARBA" id="ARBA00023235"/>
    </source>
</evidence>
<reference evidence="14 15" key="1">
    <citation type="submission" date="2017-04" db="EMBL/GenBank/DDBJ databases">
        <authorList>
            <person name="Afonso C.L."/>
            <person name="Miller P.J."/>
            <person name="Scott M.A."/>
            <person name="Spackman E."/>
            <person name="Goraichik I."/>
            <person name="Dimitrov K.M."/>
            <person name="Suarez D.L."/>
            <person name="Swayne D.E."/>
        </authorList>
    </citation>
    <scope>NUCLEOTIDE SEQUENCE [LARGE SCALE GENOMIC DNA]</scope>
    <source>
        <strain evidence="14 15">ToBE</strain>
    </source>
</reference>